<name>A0A250VT16_STROL</name>
<accession>A0A250VT16</accession>
<dbReference type="RefSeq" id="WP_067383002.1">
    <property type="nucleotide sequence ID" value="NZ_BDQI01000034.1"/>
</dbReference>
<keyword evidence="2" id="KW-1185">Reference proteome</keyword>
<proteinExistence type="predicted"/>
<reference evidence="2" key="1">
    <citation type="submission" date="2017-05" db="EMBL/GenBank/DDBJ databases">
        <title>Streptomyces olivochromogenes NBRC 3561 whole genome shotgun sequence.</title>
        <authorList>
            <person name="Dohra H."/>
            <person name="Kodani S."/>
        </authorList>
    </citation>
    <scope>NUCLEOTIDE SEQUENCE [LARGE SCALE GENOMIC DNA]</scope>
    <source>
        <strain evidence="2">NBRC 3561</strain>
    </source>
</reference>
<dbReference type="AlphaFoldDB" id="A0A250VT16"/>
<organism evidence="1 2">
    <name type="scientific">Streptomyces olivochromogenes</name>
    <dbReference type="NCBI Taxonomy" id="1963"/>
    <lineage>
        <taxon>Bacteria</taxon>
        <taxon>Bacillati</taxon>
        <taxon>Actinomycetota</taxon>
        <taxon>Actinomycetes</taxon>
        <taxon>Kitasatosporales</taxon>
        <taxon>Streptomycetaceae</taxon>
        <taxon>Streptomyces</taxon>
    </lineage>
</organism>
<dbReference type="STRING" id="1963.AQJ27_45015"/>
<dbReference type="EMBL" id="BDQI01000034">
    <property type="protein sequence ID" value="GAX57291.1"/>
    <property type="molecule type" value="Genomic_DNA"/>
</dbReference>
<evidence type="ECO:0000313" key="2">
    <source>
        <dbReference type="Proteomes" id="UP000217446"/>
    </source>
</evidence>
<sequence length="211" mass="23266">MERNPDAGHNHLKTLRFVTGCPLCEAEKAVRNRAIEHLSEALHLLEGLRKPGDKPTIRLNLAPIGVTGDDVDRCHSIDLSAKQAETLADVIDSMSAHDDKLRAAFQQAQPAIEALIEVDDASVARRCAELMARMEGQTGEVIDSGEWTADAFISTDPELAAEIVDTFLELDPREITKTVLDHRQVDMPRAIAALDDWFGEIVDPYADEDDD</sequence>
<comment type="caution">
    <text evidence="1">The sequence shown here is derived from an EMBL/GenBank/DDBJ whole genome shotgun (WGS) entry which is preliminary data.</text>
</comment>
<gene>
    <name evidence="1" type="ORF">SO3561_08861</name>
</gene>
<evidence type="ECO:0000313" key="1">
    <source>
        <dbReference type="EMBL" id="GAX57291.1"/>
    </source>
</evidence>
<dbReference type="Proteomes" id="UP000217446">
    <property type="component" value="Unassembled WGS sequence"/>
</dbReference>
<protein>
    <submittedName>
        <fullName evidence="1">Uncharacterized protein</fullName>
    </submittedName>
</protein>